<proteinExistence type="predicted"/>
<keyword evidence="3" id="KW-1185">Reference proteome</keyword>
<dbReference type="AlphaFoldDB" id="A0A0C3ITA3"/>
<dbReference type="InParanoid" id="A0A0C3ITA3"/>
<feature type="compositionally biased region" description="Polar residues" evidence="1">
    <location>
        <begin position="75"/>
        <end position="88"/>
    </location>
</feature>
<dbReference type="Proteomes" id="UP000054217">
    <property type="component" value="Unassembled WGS sequence"/>
</dbReference>
<feature type="compositionally biased region" description="Basic and acidic residues" evidence="1">
    <location>
        <begin position="56"/>
        <end position="66"/>
    </location>
</feature>
<evidence type="ECO:0000256" key="1">
    <source>
        <dbReference type="SAM" id="MobiDB-lite"/>
    </source>
</evidence>
<accession>A0A0C3ITA3</accession>
<evidence type="ECO:0000313" key="2">
    <source>
        <dbReference type="EMBL" id="KIO00143.1"/>
    </source>
</evidence>
<sequence>MSTSRHSIRNHWFNIKEGSRRPPSAASSFKPPVPIRKGKEVLQARPLIRHPSVDTPKLRIGLEDPPVRPQLGQAAESTSPVNFTSYQNPEPLGSDIIETQGPAEPADPLPSDSSTDIYIPASADPMAEELAHQTAELSLQDPFASQSKVTPEMAAHFYKSLFN</sequence>
<name>A0A0C3ITA3_PISTI</name>
<dbReference type="EMBL" id="KN831998">
    <property type="protein sequence ID" value="KIO00143.1"/>
    <property type="molecule type" value="Genomic_DNA"/>
</dbReference>
<evidence type="ECO:0000313" key="3">
    <source>
        <dbReference type="Proteomes" id="UP000054217"/>
    </source>
</evidence>
<organism evidence="2 3">
    <name type="scientific">Pisolithus tinctorius Marx 270</name>
    <dbReference type="NCBI Taxonomy" id="870435"/>
    <lineage>
        <taxon>Eukaryota</taxon>
        <taxon>Fungi</taxon>
        <taxon>Dikarya</taxon>
        <taxon>Basidiomycota</taxon>
        <taxon>Agaricomycotina</taxon>
        <taxon>Agaricomycetes</taxon>
        <taxon>Agaricomycetidae</taxon>
        <taxon>Boletales</taxon>
        <taxon>Sclerodermatineae</taxon>
        <taxon>Pisolithaceae</taxon>
        <taxon>Pisolithus</taxon>
    </lineage>
</organism>
<feature type="region of interest" description="Disordered" evidence="1">
    <location>
        <begin position="1"/>
        <end position="119"/>
    </location>
</feature>
<dbReference type="HOGENOM" id="CLU_1627760_0_0_1"/>
<gene>
    <name evidence="2" type="ORF">M404DRAFT_29754</name>
</gene>
<reference evidence="2 3" key="1">
    <citation type="submission" date="2014-04" db="EMBL/GenBank/DDBJ databases">
        <authorList>
            <consortium name="DOE Joint Genome Institute"/>
            <person name="Kuo A."/>
            <person name="Kohler A."/>
            <person name="Costa M.D."/>
            <person name="Nagy L.G."/>
            <person name="Floudas D."/>
            <person name="Copeland A."/>
            <person name="Barry K.W."/>
            <person name="Cichocki N."/>
            <person name="Veneault-Fourrey C."/>
            <person name="LaButti K."/>
            <person name="Lindquist E.A."/>
            <person name="Lipzen A."/>
            <person name="Lundell T."/>
            <person name="Morin E."/>
            <person name="Murat C."/>
            <person name="Sun H."/>
            <person name="Tunlid A."/>
            <person name="Henrissat B."/>
            <person name="Grigoriev I.V."/>
            <person name="Hibbett D.S."/>
            <person name="Martin F."/>
            <person name="Nordberg H.P."/>
            <person name="Cantor M.N."/>
            <person name="Hua S.X."/>
        </authorList>
    </citation>
    <scope>NUCLEOTIDE SEQUENCE [LARGE SCALE GENOMIC DNA]</scope>
    <source>
        <strain evidence="2 3">Marx 270</strain>
    </source>
</reference>
<reference evidence="3" key="2">
    <citation type="submission" date="2015-01" db="EMBL/GenBank/DDBJ databases">
        <title>Evolutionary Origins and Diversification of the Mycorrhizal Mutualists.</title>
        <authorList>
            <consortium name="DOE Joint Genome Institute"/>
            <consortium name="Mycorrhizal Genomics Consortium"/>
            <person name="Kohler A."/>
            <person name="Kuo A."/>
            <person name="Nagy L.G."/>
            <person name="Floudas D."/>
            <person name="Copeland A."/>
            <person name="Barry K.W."/>
            <person name="Cichocki N."/>
            <person name="Veneault-Fourrey C."/>
            <person name="LaButti K."/>
            <person name="Lindquist E.A."/>
            <person name="Lipzen A."/>
            <person name="Lundell T."/>
            <person name="Morin E."/>
            <person name="Murat C."/>
            <person name="Riley R."/>
            <person name="Ohm R."/>
            <person name="Sun H."/>
            <person name="Tunlid A."/>
            <person name="Henrissat B."/>
            <person name="Grigoriev I.V."/>
            <person name="Hibbett D.S."/>
            <person name="Martin F."/>
        </authorList>
    </citation>
    <scope>NUCLEOTIDE SEQUENCE [LARGE SCALE GENOMIC DNA]</scope>
    <source>
        <strain evidence="3">Marx 270</strain>
    </source>
</reference>
<protein>
    <submittedName>
        <fullName evidence="2">Uncharacterized protein</fullName>
    </submittedName>
</protein>